<dbReference type="SMART" id="SM00342">
    <property type="entry name" value="HTH_ARAC"/>
    <property type="match status" value="1"/>
</dbReference>
<keyword evidence="2" id="KW-0804">Transcription</keyword>
<sequence>MLAFPGVELLDVVGPLEVFAAATALQRDAGAPPGYAVEVLAARAGPVRATSGLSVLADRGLDEAGDGIDTLLVAGGAGIEAAVADAALVAWLRGMAPRVRRLGSVCTGALLLAEAGLLDGRRAATHWNWCERLSRRYPAVRVEPDPIFIQDGRVWTSAGVTAGMDLALALIEADHGRDLALATARDLVMFLKRPGGQSQFSAALAGQIAERPPLRALQDWMLAHPEADLSVPALADRAAMSPRNFARAFLREIGATPAAYVERLRIEAARRRLEETDLPGETVARSCGFGNADGMRRAFLRRIGVAPSDYRERFRPPAGNGRAAIHAPDLPVRT</sequence>
<dbReference type="PANTHER" id="PTHR43130:SF3">
    <property type="entry name" value="HTH-TYPE TRANSCRIPTIONAL REGULATOR RV1931C"/>
    <property type="match status" value="1"/>
</dbReference>
<dbReference type="PANTHER" id="PTHR43130">
    <property type="entry name" value="ARAC-FAMILY TRANSCRIPTIONAL REGULATOR"/>
    <property type="match status" value="1"/>
</dbReference>
<protein>
    <submittedName>
        <fullName evidence="5">Transcriptional regulator GlxA family with amidase domain</fullName>
    </submittedName>
</protein>
<dbReference type="InterPro" id="IPR002818">
    <property type="entry name" value="DJ-1/PfpI"/>
</dbReference>
<accession>A0ABU1JXI0</accession>
<dbReference type="Gene3D" id="1.10.10.60">
    <property type="entry name" value="Homeodomain-like"/>
    <property type="match status" value="1"/>
</dbReference>
<organism evidence="5 6">
    <name type="scientific">Inquilinus ginsengisoli</name>
    <dbReference type="NCBI Taxonomy" id="363840"/>
    <lineage>
        <taxon>Bacteria</taxon>
        <taxon>Pseudomonadati</taxon>
        <taxon>Pseudomonadota</taxon>
        <taxon>Alphaproteobacteria</taxon>
        <taxon>Rhodospirillales</taxon>
        <taxon>Rhodospirillaceae</taxon>
        <taxon>Inquilinus</taxon>
    </lineage>
</organism>
<comment type="caution">
    <text evidence="5">The sequence shown here is derived from an EMBL/GenBank/DDBJ whole genome shotgun (WGS) entry which is preliminary data.</text>
</comment>
<dbReference type="CDD" id="cd03137">
    <property type="entry name" value="GATase1_AraC_1"/>
    <property type="match status" value="1"/>
</dbReference>
<feature type="domain" description="HTH araC/xylS-type" evidence="4">
    <location>
        <begin position="215"/>
        <end position="313"/>
    </location>
</feature>
<dbReference type="RefSeq" id="WP_309798232.1">
    <property type="nucleotide sequence ID" value="NZ_JAVDPW010000008.1"/>
</dbReference>
<evidence type="ECO:0000259" key="4">
    <source>
        <dbReference type="PROSITE" id="PS01124"/>
    </source>
</evidence>
<keyword evidence="1" id="KW-0805">Transcription regulation</keyword>
<dbReference type="InterPro" id="IPR018060">
    <property type="entry name" value="HTH_AraC"/>
</dbReference>
<dbReference type="InterPro" id="IPR052158">
    <property type="entry name" value="INH-QAR"/>
</dbReference>
<dbReference type="EMBL" id="JAVDPW010000008">
    <property type="protein sequence ID" value="MDR6292279.1"/>
    <property type="molecule type" value="Genomic_DNA"/>
</dbReference>
<gene>
    <name evidence="5" type="ORF">E9232_004817</name>
</gene>
<keyword evidence="6" id="KW-1185">Reference proteome</keyword>
<dbReference type="Proteomes" id="UP001262410">
    <property type="component" value="Unassembled WGS sequence"/>
</dbReference>
<dbReference type="InterPro" id="IPR009057">
    <property type="entry name" value="Homeodomain-like_sf"/>
</dbReference>
<proteinExistence type="predicted"/>
<feature type="region of interest" description="Disordered" evidence="3">
    <location>
        <begin position="311"/>
        <end position="334"/>
    </location>
</feature>
<dbReference type="InterPro" id="IPR029062">
    <property type="entry name" value="Class_I_gatase-like"/>
</dbReference>
<dbReference type="Pfam" id="PF01965">
    <property type="entry name" value="DJ-1_PfpI"/>
    <property type="match status" value="1"/>
</dbReference>
<dbReference type="Pfam" id="PF12833">
    <property type="entry name" value="HTH_18"/>
    <property type="match status" value="1"/>
</dbReference>
<dbReference type="PROSITE" id="PS01124">
    <property type="entry name" value="HTH_ARAC_FAMILY_2"/>
    <property type="match status" value="1"/>
</dbReference>
<name>A0ABU1JXI0_9PROT</name>
<dbReference type="Gene3D" id="3.40.50.880">
    <property type="match status" value="1"/>
</dbReference>
<dbReference type="SUPFAM" id="SSF52317">
    <property type="entry name" value="Class I glutamine amidotransferase-like"/>
    <property type="match status" value="1"/>
</dbReference>
<evidence type="ECO:0000313" key="5">
    <source>
        <dbReference type="EMBL" id="MDR6292279.1"/>
    </source>
</evidence>
<evidence type="ECO:0000256" key="3">
    <source>
        <dbReference type="SAM" id="MobiDB-lite"/>
    </source>
</evidence>
<evidence type="ECO:0000256" key="2">
    <source>
        <dbReference type="ARBA" id="ARBA00023163"/>
    </source>
</evidence>
<evidence type="ECO:0000313" key="6">
    <source>
        <dbReference type="Proteomes" id="UP001262410"/>
    </source>
</evidence>
<reference evidence="5 6" key="1">
    <citation type="submission" date="2023-07" db="EMBL/GenBank/DDBJ databases">
        <title>Sorghum-associated microbial communities from plants grown in Nebraska, USA.</title>
        <authorList>
            <person name="Schachtman D."/>
        </authorList>
    </citation>
    <scope>NUCLEOTIDE SEQUENCE [LARGE SCALE GENOMIC DNA]</scope>
    <source>
        <strain evidence="5 6">584</strain>
    </source>
</reference>
<evidence type="ECO:0000256" key="1">
    <source>
        <dbReference type="ARBA" id="ARBA00023015"/>
    </source>
</evidence>
<dbReference type="SUPFAM" id="SSF46689">
    <property type="entry name" value="Homeodomain-like"/>
    <property type="match status" value="2"/>
</dbReference>